<evidence type="ECO:0000313" key="5">
    <source>
        <dbReference type="EMBL" id="CAG7661492.1"/>
    </source>
</evidence>
<keyword evidence="6" id="KW-1185">Reference proteome</keyword>
<dbReference type="Pfam" id="PF13359">
    <property type="entry name" value="DDE_Tnp_4"/>
    <property type="match status" value="1"/>
</dbReference>
<comment type="caution">
    <text evidence="5">The sequence shown here is derived from an EMBL/GenBank/DDBJ whole genome shotgun (WGS) entry which is preliminary data.</text>
</comment>
<gene>
    <name evidence="5" type="ORF">AFUS01_LOCUS1401</name>
</gene>
<keyword evidence="2" id="KW-0479">Metal-binding</keyword>
<dbReference type="Proteomes" id="UP000708208">
    <property type="component" value="Unassembled WGS sequence"/>
</dbReference>
<protein>
    <recommendedName>
        <fullName evidence="4">SWIM-type domain-containing protein</fullName>
    </recommendedName>
</protein>
<name>A0A8J2JN57_9HEXA</name>
<dbReference type="InterPro" id="IPR027806">
    <property type="entry name" value="HARBI1_dom"/>
</dbReference>
<reference evidence="5" key="1">
    <citation type="submission" date="2021-06" db="EMBL/GenBank/DDBJ databases">
        <authorList>
            <person name="Hodson N. C."/>
            <person name="Mongue J. A."/>
            <person name="Jaron S. K."/>
        </authorList>
    </citation>
    <scope>NUCLEOTIDE SEQUENCE</scope>
</reference>
<keyword evidence="3" id="KW-0863">Zinc-finger</keyword>
<accession>A0A8J2JN57</accession>
<keyword evidence="3" id="KW-0862">Zinc</keyword>
<organism evidence="5 6">
    <name type="scientific">Allacma fusca</name>
    <dbReference type="NCBI Taxonomy" id="39272"/>
    <lineage>
        <taxon>Eukaryota</taxon>
        <taxon>Metazoa</taxon>
        <taxon>Ecdysozoa</taxon>
        <taxon>Arthropoda</taxon>
        <taxon>Hexapoda</taxon>
        <taxon>Collembola</taxon>
        <taxon>Symphypleona</taxon>
        <taxon>Sminthuridae</taxon>
        <taxon>Allacma</taxon>
    </lineage>
</organism>
<dbReference type="InterPro" id="IPR007527">
    <property type="entry name" value="Znf_SWIM"/>
</dbReference>
<dbReference type="OrthoDB" id="10049726at2759"/>
<evidence type="ECO:0000259" key="4">
    <source>
        <dbReference type="PROSITE" id="PS50966"/>
    </source>
</evidence>
<dbReference type="AlphaFoldDB" id="A0A8J2JN57"/>
<evidence type="ECO:0000313" key="6">
    <source>
        <dbReference type="Proteomes" id="UP000708208"/>
    </source>
</evidence>
<dbReference type="EMBL" id="CAJVCH010007711">
    <property type="protein sequence ID" value="CAG7661492.1"/>
    <property type="molecule type" value="Genomic_DNA"/>
</dbReference>
<dbReference type="GO" id="GO:0008270">
    <property type="term" value="F:zinc ion binding"/>
    <property type="evidence" value="ECO:0007669"/>
    <property type="project" value="UniProtKB-KW"/>
</dbReference>
<comment type="cofactor">
    <cofactor evidence="1">
        <name>a divalent metal cation</name>
        <dbReference type="ChEBI" id="CHEBI:60240"/>
    </cofactor>
</comment>
<evidence type="ECO:0000256" key="1">
    <source>
        <dbReference type="ARBA" id="ARBA00001968"/>
    </source>
</evidence>
<evidence type="ECO:0000256" key="2">
    <source>
        <dbReference type="ARBA" id="ARBA00022723"/>
    </source>
</evidence>
<feature type="domain" description="SWIM-type" evidence="4">
    <location>
        <begin position="525"/>
        <end position="569"/>
    </location>
</feature>
<proteinExistence type="predicted"/>
<sequence>MRCKAGGHNVRDTNVHRRTITADLIRAYKHCCMVKNNCNDEVEINEEVQVCTSCWIIICREQRNPTAVVYDEARDNMFFYNIPKINRNECFICSKANPLYMIPFSCRVDFFIKTGLFLPRETKCCRDHTTRNEKGFLIDVHFLQIEHENGIALMSPAETRAWFEALRTSSGTVEKSSTQNRILSMNDDDFRQVIVFVATSLLLIIIGPQAHPRPDCLSHVNELSKRLHLTEDNQVNAVLIVDGTYIYIPKSGNFTVLKRSYSTHKGRHLLKMNMFVFPDGRIFDVQGPYLSDGKNNDAATLKHDLKRDITGIKNWLVPGDVMVVDRGYRDAVGYLGELGFSTFIPFCAPANMKQIPTVESNKSRITTKTRWIVEARNGHVSQIFKYFGRSIHAASVPFVGDYFRICCAIINAYYPTIEISLRSQEQGNRLLEIRDNSNTLQEYLVSKDLLNPLIRRVWREMNDEELEGFPRMDVQELQDLVLSVFQIKLASSYTASQDYIFQVFREEATLLRVKMWSRHSASKWYMVFIKYIPNENGQNGIRGWYCTCKGGARTAGMCSHCCAILWYLCYARYEPVIPGPSNRVLEIALDAAGRYGNVQVVEDGDNEEPGADEHEAQQ</sequence>
<evidence type="ECO:0000256" key="3">
    <source>
        <dbReference type="PROSITE-ProRule" id="PRU00325"/>
    </source>
</evidence>
<dbReference type="PROSITE" id="PS50966">
    <property type="entry name" value="ZF_SWIM"/>
    <property type="match status" value="1"/>
</dbReference>